<name>A0A6C0KYP3_9ZZZZ</name>
<accession>A0A6C0KYP3</accession>
<evidence type="ECO:0000313" key="1">
    <source>
        <dbReference type="EMBL" id="QHU21787.1"/>
    </source>
</evidence>
<protein>
    <submittedName>
        <fullName evidence="1">Uncharacterized protein</fullName>
    </submittedName>
</protein>
<organism evidence="1">
    <name type="scientific">viral metagenome</name>
    <dbReference type="NCBI Taxonomy" id="1070528"/>
    <lineage>
        <taxon>unclassified sequences</taxon>
        <taxon>metagenomes</taxon>
        <taxon>organismal metagenomes</taxon>
    </lineage>
</organism>
<sequence length="213" mass="24005">MNAYQLFSQAAAKKRSYDTLIIGVKETADLLIKGKMYSFEALYNCAVTQEWLWTIPGIYEKAVMCSLNRVLAGLAVDKWLEPLEFSSSCGLPMAIKPDDIVILRKKMSEWVDRGANLSEEISSLHERELRQHILNNACNVSLAIKSITNSVKDELARLGWTRVIAYEHALKPEVLDEIERAILRSRRTGGSVCVHNQLVDSSGPDDWCFICRG</sequence>
<dbReference type="EMBL" id="MN740992">
    <property type="protein sequence ID" value="QHU21787.1"/>
    <property type="molecule type" value="Genomic_DNA"/>
</dbReference>
<dbReference type="AlphaFoldDB" id="A0A6C0KYP3"/>
<proteinExistence type="predicted"/>
<reference evidence="1" key="1">
    <citation type="journal article" date="2020" name="Nature">
        <title>Giant virus diversity and host interactions through global metagenomics.</title>
        <authorList>
            <person name="Schulz F."/>
            <person name="Roux S."/>
            <person name="Paez-Espino D."/>
            <person name="Jungbluth S."/>
            <person name="Walsh D.A."/>
            <person name="Denef V.J."/>
            <person name="McMahon K.D."/>
            <person name="Konstantinidis K.T."/>
            <person name="Eloe-Fadrosh E.A."/>
            <person name="Kyrpides N.C."/>
            <person name="Woyke T."/>
        </authorList>
    </citation>
    <scope>NUCLEOTIDE SEQUENCE</scope>
    <source>
        <strain evidence="1">GVMAG-S-3300013286-35</strain>
    </source>
</reference>